<dbReference type="EMBL" id="MU128978">
    <property type="protein sequence ID" value="KAF9513023.1"/>
    <property type="molecule type" value="Genomic_DNA"/>
</dbReference>
<reference evidence="2" key="1">
    <citation type="journal article" date="2020" name="Nat. Commun.">
        <title>Large-scale genome sequencing of mycorrhizal fungi provides insights into the early evolution of symbiotic traits.</title>
        <authorList>
            <person name="Miyauchi S."/>
            <person name="Kiss E."/>
            <person name="Kuo A."/>
            <person name="Drula E."/>
            <person name="Kohler A."/>
            <person name="Sanchez-Garcia M."/>
            <person name="Morin E."/>
            <person name="Andreopoulos B."/>
            <person name="Barry K.W."/>
            <person name="Bonito G."/>
            <person name="Buee M."/>
            <person name="Carver A."/>
            <person name="Chen C."/>
            <person name="Cichocki N."/>
            <person name="Clum A."/>
            <person name="Culley D."/>
            <person name="Crous P.W."/>
            <person name="Fauchery L."/>
            <person name="Girlanda M."/>
            <person name="Hayes R.D."/>
            <person name="Keri Z."/>
            <person name="LaButti K."/>
            <person name="Lipzen A."/>
            <person name="Lombard V."/>
            <person name="Magnuson J."/>
            <person name="Maillard F."/>
            <person name="Murat C."/>
            <person name="Nolan M."/>
            <person name="Ohm R.A."/>
            <person name="Pangilinan J."/>
            <person name="Pereira M.F."/>
            <person name="Perotto S."/>
            <person name="Peter M."/>
            <person name="Pfister S."/>
            <person name="Riley R."/>
            <person name="Sitrit Y."/>
            <person name="Stielow J.B."/>
            <person name="Szollosi G."/>
            <person name="Zifcakova L."/>
            <person name="Stursova M."/>
            <person name="Spatafora J.W."/>
            <person name="Tedersoo L."/>
            <person name="Vaario L.M."/>
            <person name="Yamada A."/>
            <person name="Yan M."/>
            <person name="Wang P."/>
            <person name="Xu J."/>
            <person name="Bruns T."/>
            <person name="Baldrian P."/>
            <person name="Vilgalys R."/>
            <person name="Dunand C."/>
            <person name="Henrissat B."/>
            <person name="Grigoriev I.V."/>
            <person name="Hibbett D."/>
            <person name="Nagy L.G."/>
            <person name="Martin F.M."/>
        </authorList>
    </citation>
    <scope>NUCLEOTIDE SEQUENCE</scope>
    <source>
        <strain evidence="2">UP504</strain>
    </source>
</reference>
<feature type="region of interest" description="Disordered" evidence="1">
    <location>
        <begin position="67"/>
        <end position="148"/>
    </location>
</feature>
<dbReference type="AlphaFoldDB" id="A0A9P6DVT9"/>
<feature type="compositionally biased region" description="Basic and acidic residues" evidence="1">
    <location>
        <begin position="78"/>
        <end position="95"/>
    </location>
</feature>
<protein>
    <submittedName>
        <fullName evidence="2">Uncharacterized protein</fullName>
    </submittedName>
</protein>
<sequence>MLSAVTLPGALTKIRLAIEGRLDRLDLQALPKPVNRNLTHRTMASGNLATPDEIHLYESVVREVTRASCPLFHQPPSRVEKRKCGEDEDRGGGDKKRMRTGDPSPSSQRPPRVDEGSHQAYENKEHCFPASREGKRATATADMKVSPI</sequence>
<feature type="compositionally biased region" description="Basic and acidic residues" evidence="1">
    <location>
        <begin position="111"/>
        <end position="136"/>
    </location>
</feature>
<name>A0A9P6DVT9_9AGAM</name>
<proteinExistence type="predicted"/>
<evidence type="ECO:0000256" key="1">
    <source>
        <dbReference type="SAM" id="MobiDB-lite"/>
    </source>
</evidence>
<organism evidence="2 3">
    <name type="scientific">Hydnum rufescens UP504</name>
    <dbReference type="NCBI Taxonomy" id="1448309"/>
    <lineage>
        <taxon>Eukaryota</taxon>
        <taxon>Fungi</taxon>
        <taxon>Dikarya</taxon>
        <taxon>Basidiomycota</taxon>
        <taxon>Agaricomycotina</taxon>
        <taxon>Agaricomycetes</taxon>
        <taxon>Cantharellales</taxon>
        <taxon>Hydnaceae</taxon>
        <taxon>Hydnum</taxon>
    </lineage>
</organism>
<accession>A0A9P6DVT9</accession>
<evidence type="ECO:0000313" key="2">
    <source>
        <dbReference type="EMBL" id="KAF9513023.1"/>
    </source>
</evidence>
<keyword evidence="3" id="KW-1185">Reference proteome</keyword>
<evidence type="ECO:0000313" key="3">
    <source>
        <dbReference type="Proteomes" id="UP000886523"/>
    </source>
</evidence>
<comment type="caution">
    <text evidence="2">The sequence shown here is derived from an EMBL/GenBank/DDBJ whole genome shotgun (WGS) entry which is preliminary data.</text>
</comment>
<dbReference type="Proteomes" id="UP000886523">
    <property type="component" value="Unassembled WGS sequence"/>
</dbReference>
<gene>
    <name evidence="2" type="ORF">BS47DRAFT_1344732</name>
</gene>